<feature type="region of interest" description="Disordered" evidence="1">
    <location>
        <begin position="163"/>
        <end position="195"/>
    </location>
</feature>
<organism evidence="2">
    <name type="scientific">Chromera velia CCMP2878</name>
    <dbReference type="NCBI Taxonomy" id="1169474"/>
    <lineage>
        <taxon>Eukaryota</taxon>
        <taxon>Sar</taxon>
        <taxon>Alveolata</taxon>
        <taxon>Colpodellida</taxon>
        <taxon>Chromeraceae</taxon>
        <taxon>Chromera</taxon>
    </lineage>
</organism>
<dbReference type="EMBL" id="CDMZ01002669">
    <property type="protein sequence ID" value="CEM43367.1"/>
    <property type="molecule type" value="Genomic_DNA"/>
</dbReference>
<evidence type="ECO:0000256" key="1">
    <source>
        <dbReference type="SAM" id="MobiDB-lite"/>
    </source>
</evidence>
<protein>
    <submittedName>
        <fullName evidence="2">Uncharacterized protein</fullName>
    </submittedName>
</protein>
<gene>
    <name evidence="2" type="ORF">Cvel_27486</name>
</gene>
<reference evidence="2" key="1">
    <citation type="submission" date="2014-11" db="EMBL/GenBank/DDBJ databases">
        <authorList>
            <person name="Otto D Thomas"/>
            <person name="Naeem Raeece"/>
        </authorList>
    </citation>
    <scope>NUCLEOTIDE SEQUENCE</scope>
</reference>
<name>A0A0G4HHG3_9ALVE</name>
<proteinExistence type="predicted"/>
<feature type="region of interest" description="Disordered" evidence="1">
    <location>
        <begin position="208"/>
        <end position="245"/>
    </location>
</feature>
<dbReference type="VEuPathDB" id="CryptoDB:Cvel_27486"/>
<feature type="compositionally biased region" description="Basic and acidic residues" evidence="1">
    <location>
        <begin position="163"/>
        <end position="178"/>
    </location>
</feature>
<feature type="compositionally biased region" description="Low complexity" evidence="1">
    <location>
        <begin position="358"/>
        <end position="372"/>
    </location>
</feature>
<evidence type="ECO:0000313" key="2">
    <source>
        <dbReference type="EMBL" id="CEM43367.1"/>
    </source>
</evidence>
<dbReference type="AlphaFoldDB" id="A0A0G4HHG3"/>
<accession>A0A0G4HHG3</accession>
<sequence>MSAALESLPCSLEVRESQTEDVKRDPLRWILPEEERPELDRLRELAGVVEGERSHGEAIESDWFVDAVGTSLTPADALSVPFQCLRVFFSIPLDARVLLLGASAEDEHRRTVSAHLSSKLTRLNMIRWLQNIPMQQLGNSFLRVIDSTSAVFLETFLVPRTQRAPENRTEEEKERAHEFPAGMKFPQPNETYNTPPSRIDCLKMEGRPKMKSVQPPPPTQPSPSVSEAAAACSTPVHGSSRSLPEPVFSVGERSVVAFSKLTLMAFVTQCKRADETGQEGGESRDESSPEVTSRDRKAFTFLHGLMNWRPRSDGCLLSLLCSTAIKTIVRHGLQETAVVVETNKDVEMEPAAAQDAESASPTHLAPAAAAAAAGRSSSARTAPTLSLKGAWEAVSQPLKYLVRNLVDWWSPLCETEGSISESALHARFASLTNDDEFREALMERLPYKVHIQGI</sequence>
<feature type="region of interest" description="Disordered" evidence="1">
    <location>
        <begin position="349"/>
        <end position="372"/>
    </location>
</feature>
<feature type="region of interest" description="Disordered" evidence="1">
    <location>
        <begin position="274"/>
        <end position="294"/>
    </location>
</feature>